<dbReference type="SMART" id="SM00640">
    <property type="entry name" value="Glyco_32"/>
    <property type="match status" value="1"/>
</dbReference>
<evidence type="ECO:0000313" key="7">
    <source>
        <dbReference type="EMBL" id="CAH7688859.1"/>
    </source>
</evidence>
<accession>A0AAV0BPA7</accession>
<dbReference type="Pfam" id="PF08244">
    <property type="entry name" value="Glyco_hydro_32C"/>
    <property type="match status" value="1"/>
</dbReference>
<keyword evidence="3 4" id="KW-0326">Glycosidase</keyword>
<comment type="similarity">
    <text evidence="1 4">Belongs to the glycosyl hydrolase 32 family.</text>
</comment>
<dbReference type="GO" id="GO:0005987">
    <property type="term" value="P:sucrose catabolic process"/>
    <property type="evidence" value="ECO:0007669"/>
    <property type="project" value="TreeGrafter"/>
</dbReference>
<evidence type="ECO:0000256" key="2">
    <source>
        <dbReference type="ARBA" id="ARBA00022801"/>
    </source>
</evidence>
<dbReference type="Gene3D" id="2.60.120.560">
    <property type="entry name" value="Exo-inulinase, domain 1"/>
    <property type="match status" value="1"/>
</dbReference>
<evidence type="ECO:0000256" key="4">
    <source>
        <dbReference type="RuleBase" id="RU362110"/>
    </source>
</evidence>
<dbReference type="SUPFAM" id="SSF75005">
    <property type="entry name" value="Arabinanase/levansucrase/invertase"/>
    <property type="match status" value="1"/>
</dbReference>
<proteinExistence type="inferred from homology"/>
<dbReference type="GO" id="GO:0005737">
    <property type="term" value="C:cytoplasm"/>
    <property type="evidence" value="ECO:0007669"/>
    <property type="project" value="TreeGrafter"/>
</dbReference>
<organism evidence="7 8">
    <name type="scientific">Phakopsora pachyrhizi</name>
    <name type="common">Asian soybean rust disease fungus</name>
    <dbReference type="NCBI Taxonomy" id="170000"/>
    <lineage>
        <taxon>Eukaryota</taxon>
        <taxon>Fungi</taxon>
        <taxon>Dikarya</taxon>
        <taxon>Basidiomycota</taxon>
        <taxon>Pucciniomycotina</taxon>
        <taxon>Pucciniomycetes</taxon>
        <taxon>Pucciniales</taxon>
        <taxon>Phakopsoraceae</taxon>
        <taxon>Phakopsora</taxon>
    </lineage>
</organism>
<evidence type="ECO:0000313" key="8">
    <source>
        <dbReference type="Proteomes" id="UP001153365"/>
    </source>
</evidence>
<keyword evidence="2 4" id="KW-0378">Hydrolase</keyword>
<gene>
    <name evidence="7" type="ORF">PPACK8108_LOCUS23893</name>
</gene>
<dbReference type="SUPFAM" id="SSF49899">
    <property type="entry name" value="Concanavalin A-like lectins/glucanases"/>
    <property type="match status" value="1"/>
</dbReference>
<comment type="caution">
    <text evidence="7">The sequence shown here is derived from an EMBL/GenBank/DDBJ whole genome shotgun (WGS) entry which is preliminary data.</text>
</comment>
<feature type="domain" description="Glycosyl hydrolase family 32 N-terminal" evidence="5">
    <location>
        <begin position="26"/>
        <end position="162"/>
    </location>
</feature>
<sequence>MGDCSLLKRRIFFLARLLLVTNQTRNGSYHIFYQCRPFNVTASSMSLCSAVTTNFSYFEDYHNWTSPVTIAPSQLYDLGGVLGGTVMKDGWDEKTTLIYTSLYFSNSSSQQEPMGSIQTQSLAYTEDEGSTWTKLNFGENGNPILYKLPGQNVTSFRDPYVFECPFFHDFYTNSRNSHRSLERNKADGKKFLMLSGEIESGQNDASSGPRIFIYQQTEENDVSNWTDRGTLLELPPQYNASSPWSASYGTSFQLSSITRLGKDGKAKGDDREHELNIIIASTNLLNNQTQKKSWATWNAVNYRKDYKKGEIKASIQYSGLLDWGKAFDFTTFSADKNRQITVGWCPDDDTNNVLALQRGYSGVSTLFREIFVKIIKNVDSFSPELEMEGGSWKVQDEQDGLTSVITLGQKVLPETIELYRNNSIISTPEDRILEPGALVEPNSLPDNMDGDSIISLVPFEKQPKQSYYAIKAQLDFYGTQQWTINSTIDRGEMIRGGFRVLAGSQEWTDIYYDPPTESLVVNRTRSSVIESYGNSTEVAKHRLWPIIDPISRTTRLESLNLSIFIDNSIVEIYANDQTALTTRVYPWLQSSTGVSFFVQAPRSNLQGKQIIRATPKESVSHFAPQSVKFSRVELWEGLINAWPKRPNDTYLPIVGGSNQTNFPYKNISQV</sequence>
<dbReference type="InterPro" id="IPR023296">
    <property type="entry name" value="Glyco_hydro_beta-prop_sf"/>
</dbReference>
<dbReference type="EMBL" id="CALTRL010006024">
    <property type="protein sequence ID" value="CAH7688859.1"/>
    <property type="molecule type" value="Genomic_DNA"/>
</dbReference>
<reference evidence="7" key="1">
    <citation type="submission" date="2022-06" db="EMBL/GenBank/DDBJ databases">
        <authorList>
            <consortium name="SYNGENTA / RWTH Aachen University"/>
        </authorList>
    </citation>
    <scope>NUCLEOTIDE SEQUENCE</scope>
</reference>
<name>A0AAV0BPA7_PHAPC</name>
<dbReference type="InterPro" id="IPR001362">
    <property type="entry name" value="Glyco_hydro_32"/>
</dbReference>
<dbReference type="Gene3D" id="2.115.10.20">
    <property type="entry name" value="Glycosyl hydrolase domain, family 43"/>
    <property type="match status" value="1"/>
</dbReference>
<dbReference type="Pfam" id="PF00251">
    <property type="entry name" value="Glyco_hydro_32N"/>
    <property type="match status" value="1"/>
</dbReference>
<evidence type="ECO:0000259" key="6">
    <source>
        <dbReference type="Pfam" id="PF08244"/>
    </source>
</evidence>
<keyword evidence="8" id="KW-1185">Reference proteome</keyword>
<dbReference type="Proteomes" id="UP001153365">
    <property type="component" value="Unassembled WGS sequence"/>
</dbReference>
<evidence type="ECO:0000256" key="1">
    <source>
        <dbReference type="ARBA" id="ARBA00009902"/>
    </source>
</evidence>
<protein>
    <submittedName>
        <fullName evidence="7">Family 32 glycoside hydrolase</fullName>
    </submittedName>
</protein>
<evidence type="ECO:0000259" key="5">
    <source>
        <dbReference type="Pfam" id="PF00251"/>
    </source>
</evidence>
<dbReference type="AlphaFoldDB" id="A0AAV0BPA7"/>
<dbReference type="InterPro" id="IPR013189">
    <property type="entry name" value="Glyco_hydro_32_C"/>
</dbReference>
<dbReference type="InterPro" id="IPR013148">
    <property type="entry name" value="Glyco_hydro_32_N"/>
</dbReference>
<dbReference type="PANTHER" id="PTHR42800">
    <property type="entry name" value="EXOINULINASE INUD (AFU_ORTHOLOGUE AFUA_5G00480)"/>
    <property type="match status" value="1"/>
</dbReference>
<dbReference type="GO" id="GO:0004575">
    <property type="term" value="F:sucrose alpha-glucosidase activity"/>
    <property type="evidence" value="ECO:0007669"/>
    <property type="project" value="TreeGrafter"/>
</dbReference>
<feature type="domain" description="Glycosyl hydrolase family 32 C-terminal" evidence="6">
    <location>
        <begin position="478"/>
        <end position="599"/>
    </location>
</feature>
<dbReference type="InterPro" id="IPR013320">
    <property type="entry name" value="ConA-like_dom_sf"/>
</dbReference>
<evidence type="ECO:0000256" key="3">
    <source>
        <dbReference type="ARBA" id="ARBA00023295"/>
    </source>
</evidence>
<dbReference type="PANTHER" id="PTHR42800:SF3">
    <property type="entry name" value="GLYCOSYL HYDROLASE FAMILY 32 N-TERMINAL DOMAIN-CONTAINING PROTEIN"/>
    <property type="match status" value="1"/>
</dbReference>